<sequence>MLRTAFQKWTGSRGVHLLRLQKERCMSAGSGGATVMSFGDGSQGALGLPISQMGIGVDAYEPTPVPALPSDIVSLSAGHYHSLAVTSQGHLWAWGRNNEAQLGRGLSPRESWNEPKRVLGLEQVNVCSAFASGVVSAAICDDGSLWVWGKSKRGQLGLGKDIIESVAPAKVQALAGEKVSKVAFGWGHALAQTVDGKLFGWGYSADGRIGKVGNGLERSPLDSNASISNSQQFSSSDLEVAEKQVLKAMEMENNMPIIWEPCLVEELHGVEVLDIACGLDHSLVLCRDHTLLSCGSNIYGQLGRVRQDLGFYPVDVILCPISIAAGLGHSLAICQFGASNAWRNILRWRQNRLVLMGRTVEEWSWLSIDGIISNSLAGHGAEDVHSVMTLSFKDGWLMHCHVYGRCDLGVRNRRAACFLFDDFGWSLLSNVAVDKDS</sequence>
<dbReference type="AlphaFoldDB" id="A0A834WS76"/>
<dbReference type="InterPro" id="IPR058923">
    <property type="entry name" value="RCC1-like_dom"/>
</dbReference>
<dbReference type="InterPro" id="IPR051210">
    <property type="entry name" value="Ub_ligase/GEF_domain"/>
</dbReference>
<evidence type="ECO:0000256" key="1">
    <source>
        <dbReference type="ARBA" id="ARBA00022737"/>
    </source>
</evidence>
<dbReference type="PANTHER" id="PTHR22870:SF365">
    <property type="entry name" value="REGULATOR OF CHROMOSOME CONDENSATION (CELL CYCLE REGULATORY PROTEIN)-RELATED"/>
    <property type="match status" value="1"/>
</dbReference>
<evidence type="ECO:0000259" key="3">
    <source>
        <dbReference type="Pfam" id="PF25390"/>
    </source>
</evidence>
<keyword evidence="1" id="KW-0677">Repeat</keyword>
<keyword evidence="5" id="KW-1185">Reference proteome</keyword>
<organism evidence="4 5">
    <name type="scientific">Senna tora</name>
    <dbReference type="NCBI Taxonomy" id="362788"/>
    <lineage>
        <taxon>Eukaryota</taxon>
        <taxon>Viridiplantae</taxon>
        <taxon>Streptophyta</taxon>
        <taxon>Embryophyta</taxon>
        <taxon>Tracheophyta</taxon>
        <taxon>Spermatophyta</taxon>
        <taxon>Magnoliopsida</taxon>
        <taxon>eudicotyledons</taxon>
        <taxon>Gunneridae</taxon>
        <taxon>Pentapetalae</taxon>
        <taxon>rosids</taxon>
        <taxon>fabids</taxon>
        <taxon>Fabales</taxon>
        <taxon>Fabaceae</taxon>
        <taxon>Caesalpinioideae</taxon>
        <taxon>Cassia clade</taxon>
        <taxon>Senna</taxon>
    </lineage>
</organism>
<evidence type="ECO:0000256" key="2">
    <source>
        <dbReference type="PROSITE-ProRule" id="PRU00235"/>
    </source>
</evidence>
<feature type="repeat" description="RCC1" evidence="2">
    <location>
        <begin position="196"/>
        <end position="288"/>
    </location>
</feature>
<feature type="repeat" description="RCC1" evidence="2">
    <location>
        <begin position="33"/>
        <end position="88"/>
    </location>
</feature>
<gene>
    <name evidence="4" type="ORF">G2W53_020038</name>
</gene>
<dbReference type="PANTHER" id="PTHR22870">
    <property type="entry name" value="REGULATOR OF CHROMOSOME CONDENSATION"/>
    <property type="match status" value="1"/>
</dbReference>
<dbReference type="InterPro" id="IPR009091">
    <property type="entry name" value="RCC1/BLIP-II"/>
</dbReference>
<feature type="repeat" description="RCC1" evidence="2">
    <location>
        <begin position="143"/>
        <end position="195"/>
    </location>
</feature>
<evidence type="ECO:0000313" key="5">
    <source>
        <dbReference type="Proteomes" id="UP000634136"/>
    </source>
</evidence>
<dbReference type="Proteomes" id="UP000634136">
    <property type="component" value="Unassembled WGS sequence"/>
</dbReference>
<accession>A0A834WS76</accession>
<dbReference type="SUPFAM" id="SSF50985">
    <property type="entry name" value="RCC1/BLIP-II"/>
    <property type="match status" value="1"/>
</dbReference>
<protein>
    <submittedName>
        <fullName evidence="4">Ultraviolet-B receptor UVR8</fullName>
    </submittedName>
</protein>
<dbReference type="PRINTS" id="PR00633">
    <property type="entry name" value="RCCNDNSATION"/>
</dbReference>
<keyword evidence="4" id="KW-0675">Receptor</keyword>
<feature type="repeat" description="RCC1" evidence="2">
    <location>
        <begin position="89"/>
        <end position="142"/>
    </location>
</feature>
<dbReference type="Pfam" id="PF25390">
    <property type="entry name" value="WD40_RLD"/>
    <property type="match status" value="1"/>
</dbReference>
<dbReference type="OrthoDB" id="8068875at2759"/>
<dbReference type="PROSITE" id="PS00626">
    <property type="entry name" value="RCC1_2"/>
    <property type="match status" value="2"/>
</dbReference>
<reference evidence="4" key="1">
    <citation type="submission" date="2020-09" db="EMBL/GenBank/DDBJ databases">
        <title>Genome-Enabled Discovery of Anthraquinone Biosynthesis in Senna tora.</title>
        <authorList>
            <person name="Kang S.-H."/>
            <person name="Pandey R.P."/>
            <person name="Lee C.-M."/>
            <person name="Sim J.-S."/>
            <person name="Jeong J.-T."/>
            <person name="Choi B.-S."/>
            <person name="Jung M."/>
            <person name="Ginzburg D."/>
            <person name="Zhao K."/>
            <person name="Won S.Y."/>
            <person name="Oh T.-J."/>
            <person name="Yu Y."/>
            <person name="Kim N.-H."/>
            <person name="Lee O.R."/>
            <person name="Lee T.-H."/>
            <person name="Bashyal P."/>
            <person name="Kim T.-S."/>
            <person name="Lee W.-H."/>
            <person name="Kawkins C."/>
            <person name="Kim C.-K."/>
            <person name="Kim J.S."/>
            <person name="Ahn B.O."/>
            <person name="Rhee S.Y."/>
            <person name="Sohng J.K."/>
        </authorList>
    </citation>
    <scope>NUCLEOTIDE SEQUENCE</scope>
    <source>
        <tissue evidence="4">Leaf</tissue>
    </source>
</reference>
<dbReference type="PROSITE" id="PS50012">
    <property type="entry name" value="RCC1_3"/>
    <property type="match status" value="4"/>
</dbReference>
<proteinExistence type="predicted"/>
<dbReference type="InterPro" id="IPR000408">
    <property type="entry name" value="Reg_chr_condens"/>
</dbReference>
<name>A0A834WS76_9FABA</name>
<dbReference type="EMBL" id="JAAIUW010000006">
    <property type="protein sequence ID" value="KAF7828874.1"/>
    <property type="molecule type" value="Genomic_DNA"/>
</dbReference>
<evidence type="ECO:0000313" key="4">
    <source>
        <dbReference type="EMBL" id="KAF7828874.1"/>
    </source>
</evidence>
<comment type="caution">
    <text evidence="4">The sequence shown here is derived from an EMBL/GenBank/DDBJ whole genome shotgun (WGS) entry which is preliminary data.</text>
</comment>
<dbReference type="Gene3D" id="2.130.10.30">
    <property type="entry name" value="Regulator of chromosome condensation 1/beta-lactamase-inhibitor protein II"/>
    <property type="match status" value="2"/>
</dbReference>
<feature type="domain" description="RCC1-like" evidence="3">
    <location>
        <begin position="35"/>
        <end position="341"/>
    </location>
</feature>